<accession>A0A645BFT5</accession>
<evidence type="ECO:0000259" key="2">
    <source>
        <dbReference type="Pfam" id="PF14257"/>
    </source>
</evidence>
<evidence type="ECO:0000256" key="1">
    <source>
        <dbReference type="SAM" id="Phobius"/>
    </source>
</evidence>
<dbReference type="Pfam" id="PF14257">
    <property type="entry name" value="DUF4349"/>
    <property type="match status" value="1"/>
</dbReference>
<dbReference type="EMBL" id="VSSQ01017876">
    <property type="protein sequence ID" value="MPM60584.1"/>
    <property type="molecule type" value="Genomic_DNA"/>
</dbReference>
<name>A0A645BFT5_9ZZZZ</name>
<dbReference type="AlphaFoldDB" id="A0A645BFT5"/>
<reference evidence="3" key="1">
    <citation type="submission" date="2019-08" db="EMBL/GenBank/DDBJ databases">
        <authorList>
            <person name="Kucharzyk K."/>
            <person name="Murdoch R.W."/>
            <person name="Higgins S."/>
            <person name="Loffler F."/>
        </authorList>
    </citation>
    <scope>NUCLEOTIDE SEQUENCE</scope>
</reference>
<organism evidence="3">
    <name type="scientific">bioreactor metagenome</name>
    <dbReference type="NCBI Taxonomy" id="1076179"/>
    <lineage>
        <taxon>unclassified sequences</taxon>
        <taxon>metagenomes</taxon>
        <taxon>ecological metagenomes</taxon>
    </lineage>
</organism>
<gene>
    <name evidence="3" type="ORF">SDC9_107436</name>
</gene>
<evidence type="ECO:0000313" key="3">
    <source>
        <dbReference type="EMBL" id="MPM60584.1"/>
    </source>
</evidence>
<feature type="domain" description="DUF4349" evidence="2">
    <location>
        <begin position="2"/>
        <end position="90"/>
    </location>
</feature>
<sequence>MEIRDTLSQVQAEIDAAQTQRKWLEKETAKQYVEMHFQPQQIAVSGTYNPWLQTWENAWRALTHSTQGMVIAAATLLPWVLVLGVAVLVLLAVLRRVWRVRRRRALSAAAVSADPQQG</sequence>
<keyword evidence="1" id="KW-0472">Membrane</keyword>
<keyword evidence="1" id="KW-0812">Transmembrane</keyword>
<protein>
    <recommendedName>
        <fullName evidence="2">DUF4349 domain-containing protein</fullName>
    </recommendedName>
</protein>
<feature type="transmembrane region" description="Helical" evidence="1">
    <location>
        <begin position="69"/>
        <end position="94"/>
    </location>
</feature>
<comment type="caution">
    <text evidence="3">The sequence shown here is derived from an EMBL/GenBank/DDBJ whole genome shotgun (WGS) entry which is preliminary data.</text>
</comment>
<keyword evidence="1" id="KW-1133">Transmembrane helix</keyword>
<dbReference type="InterPro" id="IPR025645">
    <property type="entry name" value="DUF4349"/>
</dbReference>
<proteinExistence type="predicted"/>